<dbReference type="InterPro" id="IPR024402">
    <property type="entry name" value="DUF2726"/>
</dbReference>
<reference evidence="5 6" key="1">
    <citation type="submission" date="2021-01" db="EMBL/GenBank/DDBJ databases">
        <title>Isolation and description of Catonella massiliensis sp. nov., a novel Catonella species, isolated from a stable periodontitis subject.</title>
        <authorList>
            <person name="Antezack A."/>
            <person name="Boxberger M."/>
            <person name="La Scola B."/>
            <person name="Monnet-Corti V."/>
        </authorList>
    </citation>
    <scope>NUCLEOTIDE SEQUENCE [LARGE SCALE GENOMIC DNA]</scope>
    <source>
        <strain evidence="5 6">Marseille-Q4567</strain>
    </source>
</reference>
<feature type="domain" description="DNA2/NAM7 helicase helicase" evidence="3">
    <location>
        <begin position="328"/>
        <end position="645"/>
    </location>
</feature>
<dbReference type="InterPro" id="IPR041677">
    <property type="entry name" value="DNA2/NAM7_AAA_11"/>
</dbReference>
<evidence type="ECO:0000259" key="3">
    <source>
        <dbReference type="Pfam" id="PF13086"/>
    </source>
</evidence>
<dbReference type="Pfam" id="PF10881">
    <property type="entry name" value="DUF2726"/>
    <property type="match status" value="1"/>
</dbReference>
<evidence type="ECO:0000313" key="5">
    <source>
        <dbReference type="EMBL" id="MBK5897727.1"/>
    </source>
</evidence>
<evidence type="ECO:0000256" key="1">
    <source>
        <dbReference type="SAM" id="Coils"/>
    </source>
</evidence>
<evidence type="ECO:0000313" key="6">
    <source>
        <dbReference type="Proteomes" id="UP000604730"/>
    </source>
</evidence>
<comment type="caution">
    <text evidence="5">The sequence shown here is derived from an EMBL/GenBank/DDBJ whole genome shotgun (WGS) entry which is preliminary data.</text>
</comment>
<feature type="coiled-coil region" evidence="1">
    <location>
        <begin position="441"/>
        <end position="468"/>
    </location>
</feature>
<sequence length="1013" mass="116850">MDNICRELFRAIHEGKWLKIEYKNKNEETTRYWISIVDLEPYTRVLKVDSLHLGYYTVMRLDKIFLDSIISAEVVGGSFCERNEKLIEDIAMNPEKYVNVFTESANLKILNYLEMCNKLDGTVYETDFELIEYLDRETIDSEIYNLSDEQFKQIVKYFQYDKDRKKCGSGRLQIKNLAMNVLSVHTNKGLYILAYRKLGLDVKAKALKPAKEITICTQFTMGGEVQNIRRFLEADEYELLNDFETKIEVIKDVITSHLNGAEMVDDIPYIIGLGIDVALDLNNEYKAILDMYAAGNVSTPIKAFFGELLTKPRRRNKAYPIALINENINLDQLLAINNAMKFPCAYIQGPPGTGKTNTIKNTIITAFFNETTVLFASYNNMPIDSVTNALTNLKYKDKTIPFPILRLGNTEKLRQAINYINLLRKQVAAINIYEDTLNKRKEDRKTRAEQLSDLLKNYEEVVELKERKESMEHLIKYQKGMENVGSISAFQMDLQMNQMNNLNQKIESLGEISNDKVMELLDRNEKEFYQYLYFTSAKYIKKLETKPFSELRNILDADIKEDEKIQKFAKYLKESANVKLLQRAFPVMVTTCISAHRLGSPEILFDRVIIDEASQCNVAISLVPIIRGNNLMLVGDPQQLRPVVLLDDISNVKLKKKYDISDEYDYKENSIYKTYLACDAVSDEVLLRCHYRSNKKIIDFNNKKYYNSKLEILTNSGENEPLLFVDVENSRSEHKNTSPAEVNEILDYATLNKDKSIAVITPFVNQKNLIERGIAERKLGNVVCGTVHAFQGDEKDVVLFSTALSDRTTDGTYNWLKNNKELINVATSRAKDKLILLASKKELDRLHGTNTDDDLYELVDYVRTNGKSVVTKKQVSSRALGVQPFSTATENAFLDNLTHALGNIWITQSRYTIHKEVAISQVFQENLTHNALFYMGRFDFVVYEKQGKAEIPILAIELDGKEHYTKEAVIERDRKKNEICKAHNLQIIRVENSYARRYNYIKDILMDYFKRTH</sequence>
<dbReference type="CDD" id="cd18808">
    <property type="entry name" value="SF1_C_Upf1"/>
    <property type="match status" value="1"/>
</dbReference>
<dbReference type="SUPFAM" id="SSF52540">
    <property type="entry name" value="P-loop containing nucleoside triphosphate hydrolases"/>
    <property type="match status" value="1"/>
</dbReference>
<dbReference type="EMBL" id="JAEPRJ010000001">
    <property type="protein sequence ID" value="MBK5897727.1"/>
    <property type="molecule type" value="Genomic_DNA"/>
</dbReference>
<dbReference type="Gene3D" id="3.40.50.300">
    <property type="entry name" value="P-loop containing nucleotide triphosphate hydrolases"/>
    <property type="match status" value="2"/>
</dbReference>
<dbReference type="Pfam" id="PF13086">
    <property type="entry name" value="AAA_11"/>
    <property type="match status" value="1"/>
</dbReference>
<keyword evidence="1" id="KW-0175">Coiled coil</keyword>
<proteinExistence type="predicted"/>
<dbReference type="Pfam" id="PF13087">
    <property type="entry name" value="AAA_12"/>
    <property type="match status" value="1"/>
</dbReference>
<name>A0ABS1J0Q4_9FIRM</name>
<dbReference type="InterPro" id="IPR041679">
    <property type="entry name" value="DNA2/NAM7-like_C"/>
</dbReference>
<accession>A0ABS1J0Q4</accession>
<feature type="domain" description="DUF2726" evidence="2">
    <location>
        <begin position="887"/>
        <end position="1002"/>
    </location>
</feature>
<feature type="domain" description="DNA2/NAM7 helicase-like C-terminal" evidence="4">
    <location>
        <begin position="678"/>
        <end position="840"/>
    </location>
</feature>
<dbReference type="InterPro" id="IPR027417">
    <property type="entry name" value="P-loop_NTPase"/>
</dbReference>
<dbReference type="CDD" id="cd17934">
    <property type="entry name" value="DEXXQc_Upf1-like"/>
    <property type="match status" value="1"/>
</dbReference>
<keyword evidence="6" id="KW-1185">Reference proteome</keyword>
<gene>
    <name evidence="5" type="ORF">JJN12_08055</name>
</gene>
<dbReference type="Gene3D" id="3.40.960.10">
    <property type="entry name" value="VSR Endonuclease"/>
    <property type="match status" value="1"/>
</dbReference>
<dbReference type="InterPro" id="IPR047187">
    <property type="entry name" value="SF1_C_Upf1"/>
</dbReference>
<evidence type="ECO:0000259" key="4">
    <source>
        <dbReference type="Pfam" id="PF13087"/>
    </source>
</evidence>
<dbReference type="InterPro" id="IPR045055">
    <property type="entry name" value="DNA2/NAM7-like"/>
</dbReference>
<protein>
    <submittedName>
        <fullName evidence="5">DUF2726 domain-containing protein</fullName>
    </submittedName>
</protein>
<dbReference type="RefSeq" id="WP_208429193.1">
    <property type="nucleotide sequence ID" value="NZ_JAEPRJ010000001.1"/>
</dbReference>
<evidence type="ECO:0000259" key="2">
    <source>
        <dbReference type="Pfam" id="PF10881"/>
    </source>
</evidence>
<dbReference type="PANTHER" id="PTHR10887">
    <property type="entry name" value="DNA2/NAM7 HELICASE FAMILY"/>
    <property type="match status" value="1"/>
</dbReference>
<dbReference type="Proteomes" id="UP000604730">
    <property type="component" value="Unassembled WGS sequence"/>
</dbReference>
<organism evidence="5 6">
    <name type="scientific">Catonella massiliensis</name>
    <dbReference type="NCBI Taxonomy" id="2799636"/>
    <lineage>
        <taxon>Bacteria</taxon>
        <taxon>Bacillati</taxon>
        <taxon>Bacillota</taxon>
        <taxon>Clostridia</taxon>
        <taxon>Lachnospirales</taxon>
        <taxon>Lachnospiraceae</taxon>
        <taxon>Catonella</taxon>
    </lineage>
</organism>